<gene>
    <name evidence="3" type="primary">LOC127752047</name>
</gene>
<evidence type="ECO:0000313" key="2">
    <source>
        <dbReference type="Proteomes" id="UP000504606"/>
    </source>
</evidence>
<organism evidence="2 3">
    <name type="scientific">Frankliniella occidentalis</name>
    <name type="common">Western flower thrips</name>
    <name type="synonym">Euthrips occidentalis</name>
    <dbReference type="NCBI Taxonomy" id="133901"/>
    <lineage>
        <taxon>Eukaryota</taxon>
        <taxon>Metazoa</taxon>
        <taxon>Ecdysozoa</taxon>
        <taxon>Arthropoda</taxon>
        <taxon>Hexapoda</taxon>
        <taxon>Insecta</taxon>
        <taxon>Pterygota</taxon>
        <taxon>Neoptera</taxon>
        <taxon>Paraneoptera</taxon>
        <taxon>Thysanoptera</taxon>
        <taxon>Terebrantia</taxon>
        <taxon>Thripoidea</taxon>
        <taxon>Thripidae</taxon>
        <taxon>Frankliniella</taxon>
    </lineage>
</organism>
<dbReference type="RefSeq" id="XP_052132516.1">
    <property type="nucleotide sequence ID" value="XM_052276556.1"/>
</dbReference>
<keyword evidence="1" id="KW-0472">Membrane</keyword>
<feature type="non-terminal residue" evidence="3">
    <location>
        <position position="304"/>
    </location>
</feature>
<feature type="transmembrane region" description="Helical" evidence="1">
    <location>
        <begin position="6"/>
        <end position="26"/>
    </location>
</feature>
<dbReference type="Proteomes" id="UP000504606">
    <property type="component" value="Unplaced"/>
</dbReference>
<proteinExistence type="predicted"/>
<feature type="transmembrane region" description="Helical" evidence="1">
    <location>
        <begin position="123"/>
        <end position="146"/>
    </location>
</feature>
<keyword evidence="1" id="KW-1133">Transmembrane helix</keyword>
<dbReference type="AlphaFoldDB" id="A0A9C6XB32"/>
<dbReference type="KEGG" id="foc:127752047"/>
<sequence>MVCQALTVLVWALFSVCSTLLGMLPVQGWLWRPDPRPWPGALAWAVFLFSSSYMNMNMNGGADDSPSTTGNSVFKCAVMLYLAVLRTVEGYERCRRRGELCALAQCLRLYCASHPLSPRGWRALLAIALFSTSYGLYNGITAVWWIEKGKARAIIPLARVVWSTYSGGLQLYVLTLSGFTGQLARDLRQDCLRALRAAGAWVPGHNEHVAAMPSDEARLAWSARRRSTAPAARKSVGGVLSGSRHTLGGGLGATLGHTLEDTLDGSLGDRWRASSDEFRWRRFRMRHMALLDMGCMASVITSWQ</sequence>
<protein>
    <submittedName>
        <fullName evidence="3">Uncharacterized protein LOC127752047</fullName>
    </submittedName>
</protein>
<keyword evidence="2" id="KW-1185">Reference proteome</keyword>
<reference evidence="3" key="1">
    <citation type="submission" date="2025-08" db="UniProtKB">
        <authorList>
            <consortium name="RefSeq"/>
        </authorList>
    </citation>
    <scope>IDENTIFICATION</scope>
    <source>
        <tissue evidence="3">Whole organism</tissue>
    </source>
</reference>
<evidence type="ECO:0000313" key="3">
    <source>
        <dbReference type="RefSeq" id="XP_052132516.1"/>
    </source>
</evidence>
<dbReference type="GeneID" id="127752047"/>
<accession>A0A9C6XB32</accession>
<keyword evidence="1" id="KW-0812">Transmembrane</keyword>
<evidence type="ECO:0000256" key="1">
    <source>
        <dbReference type="SAM" id="Phobius"/>
    </source>
</evidence>
<name>A0A9C6XB32_FRAOC</name>